<dbReference type="SUPFAM" id="SSF47694">
    <property type="entry name" value="Cytochrome c oxidase subunit h"/>
    <property type="match status" value="1"/>
</dbReference>
<sequence length="115" mass="12382">MGWFSGSSTSTPSAPAPAEPAATTTAFPDKSRRRVCWAARDAYLACLDRTYGVDAPSADPQGACKHLLAEFHVACPGSWIKHFMQKREAEIRDRKLGLRPPKQVPPPPPAPSAAV</sequence>
<dbReference type="AlphaFoldDB" id="A0A0L0SB95"/>
<dbReference type="Pfam" id="PF02297">
    <property type="entry name" value="COX6B"/>
    <property type="match status" value="1"/>
</dbReference>
<evidence type="ECO:0000256" key="2">
    <source>
        <dbReference type="ARBA" id="ARBA00006425"/>
    </source>
</evidence>
<feature type="compositionally biased region" description="Pro residues" evidence="5">
    <location>
        <begin position="102"/>
        <end position="115"/>
    </location>
</feature>
<gene>
    <name evidence="6" type="ORF">AMAG_05171</name>
</gene>
<dbReference type="PANTHER" id="PTHR46690:SF1">
    <property type="entry name" value="CYTOCHROME C OXIDASE ASSEMBLY FACTOR 6 HOMOLOG"/>
    <property type="match status" value="1"/>
</dbReference>
<dbReference type="InterPro" id="IPR042289">
    <property type="entry name" value="COA6"/>
</dbReference>
<dbReference type="VEuPathDB" id="FungiDB:AMAG_05171"/>
<dbReference type="InterPro" id="IPR036549">
    <property type="entry name" value="CX6/COA6-like_sf"/>
</dbReference>
<accession>A0A0L0SB95</accession>
<dbReference type="Proteomes" id="UP000054350">
    <property type="component" value="Unassembled WGS sequence"/>
</dbReference>
<protein>
    <recommendedName>
        <fullName evidence="8">Cytochrome c oxidase, subunit VIb</fullName>
    </recommendedName>
</protein>
<organism evidence="6 7">
    <name type="scientific">Allomyces macrogynus (strain ATCC 38327)</name>
    <name type="common">Allomyces javanicus var. macrogynus</name>
    <dbReference type="NCBI Taxonomy" id="578462"/>
    <lineage>
        <taxon>Eukaryota</taxon>
        <taxon>Fungi</taxon>
        <taxon>Fungi incertae sedis</taxon>
        <taxon>Blastocladiomycota</taxon>
        <taxon>Blastocladiomycetes</taxon>
        <taxon>Blastocladiales</taxon>
        <taxon>Blastocladiaceae</taxon>
        <taxon>Allomyces</taxon>
    </lineage>
</organism>
<evidence type="ECO:0000256" key="1">
    <source>
        <dbReference type="ARBA" id="ARBA00004173"/>
    </source>
</evidence>
<dbReference type="PANTHER" id="PTHR46690">
    <property type="entry name" value="CYTOCHROME C OXIDASE ASSEMBLY FACTOR 6 HOMOLOG"/>
    <property type="match status" value="1"/>
</dbReference>
<dbReference type="EMBL" id="GG745335">
    <property type="protein sequence ID" value="KNE59707.1"/>
    <property type="molecule type" value="Genomic_DNA"/>
</dbReference>
<dbReference type="GO" id="GO:0042775">
    <property type="term" value="P:mitochondrial ATP synthesis coupled electron transport"/>
    <property type="evidence" value="ECO:0007669"/>
    <property type="project" value="TreeGrafter"/>
</dbReference>
<evidence type="ECO:0000313" key="7">
    <source>
        <dbReference type="Proteomes" id="UP000054350"/>
    </source>
</evidence>
<dbReference type="GO" id="GO:0005739">
    <property type="term" value="C:mitochondrion"/>
    <property type="evidence" value="ECO:0007669"/>
    <property type="project" value="UniProtKB-SubCell"/>
</dbReference>
<dbReference type="STRING" id="578462.A0A0L0SB95"/>
<keyword evidence="3" id="KW-0496">Mitochondrion</keyword>
<dbReference type="OrthoDB" id="5545577at2759"/>
<feature type="region of interest" description="Disordered" evidence="5">
    <location>
        <begin position="1"/>
        <end position="27"/>
    </location>
</feature>
<evidence type="ECO:0000313" key="6">
    <source>
        <dbReference type="EMBL" id="KNE59707.1"/>
    </source>
</evidence>
<name>A0A0L0SB95_ALLM3</name>
<comment type="similarity">
    <text evidence="2">Belongs to the cytochrome c oxidase subunit 6B family.</text>
</comment>
<dbReference type="GO" id="GO:0008535">
    <property type="term" value="P:respiratory chain complex IV assembly"/>
    <property type="evidence" value="ECO:0007669"/>
    <property type="project" value="InterPro"/>
</dbReference>
<evidence type="ECO:0000256" key="4">
    <source>
        <dbReference type="ARBA" id="ARBA00023157"/>
    </source>
</evidence>
<proteinExistence type="inferred from homology"/>
<keyword evidence="4" id="KW-1015">Disulfide bond</keyword>
<keyword evidence="7" id="KW-1185">Reference proteome</keyword>
<evidence type="ECO:0000256" key="3">
    <source>
        <dbReference type="ARBA" id="ARBA00023128"/>
    </source>
</evidence>
<evidence type="ECO:0008006" key="8">
    <source>
        <dbReference type="Google" id="ProtNLM"/>
    </source>
</evidence>
<reference evidence="6 7" key="1">
    <citation type="submission" date="2009-11" db="EMBL/GenBank/DDBJ databases">
        <title>Annotation of Allomyces macrogynus ATCC 38327.</title>
        <authorList>
            <consortium name="The Broad Institute Genome Sequencing Platform"/>
            <person name="Russ C."/>
            <person name="Cuomo C."/>
            <person name="Burger G."/>
            <person name="Gray M.W."/>
            <person name="Holland P.W.H."/>
            <person name="King N."/>
            <person name="Lang F.B.F."/>
            <person name="Roger A.J."/>
            <person name="Ruiz-Trillo I."/>
            <person name="Young S.K."/>
            <person name="Zeng Q."/>
            <person name="Gargeya S."/>
            <person name="Fitzgerald M."/>
            <person name="Haas B."/>
            <person name="Abouelleil A."/>
            <person name="Alvarado L."/>
            <person name="Arachchi H.M."/>
            <person name="Berlin A."/>
            <person name="Chapman S.B."/>
            <person name="Gearin G."/>
            <person name="Goldberg J."/>
            <person name="Griggs A."/>
            <person name="Gujja S."/>
            <person name="Hansen M."/>
            <person name="Heiman D."/>
            <person name="Howarth C."/>
            <person name="Larimer J."/>
            <person name="Lui A."/>
            <person name="MacDonald P.J.P."/>
            <person name="McCowen C."/>
            <person name="Montmayeur A."/>
            <person name="Murphy C."/>
            <person name="Neiman D."/>
            <person name="Pearson M."/>
            <person name="Priest M."/>
            <person name="Roberts A."/>
            <person name="Saif S."/>
            <person name="Shea T."/>
            <person name="Sisk P."/>
            <person name="Stolte C."/>
            <person name="Sykes S."/>
            <person name="Wortman J."/>
            <person name="Nusbaum C."/>
            <person name="Birren B."/>
        </authorList>
    </citation>
    <scope>NUCLEOTIDE SEQUENCE [LARGE SCALE GENOMIC DNA]</scope>
    <source>
        <strain evidence="6 7">ATCC 38327</strain>
    </source>
</reference>
<feature type="region of interest" description="Disordered" evidence="5">
    <location>
        <begin position="92"/>
        <end position="115"/>
    </location>
</feature>
<comment type="subcellular location">
    <subcellularLocation>
        <location evidence="1">Mitochondrion</location>
    </subcellularLocation>
</comment>
<reference evidence="7" key="2">
    <citation type="submission" date="2009-11" db="EMBL/GenBank/DDBJ databases">
        <title>The Genome Sequence of Allomyces macrogynus strain ATCC 38327.</title>
        <authorList>
            <consortium name="The Broad Institute Genome Sequencing Platform"/>
            <person name="Russ C."/>
            <person name="Cuomo C."/>
            <person name="Shea T."/>
            <person name="Young S.K."/>
            <person name="Zeng Q."/>
            <person name="Koehrsen M."/>
            <person name="Haas B."/>
            <person name="Borodovsky M."/>
            <person name="Guigo R."/>
            <person name="Alvarado L."/>
            <person name="Berlin A."/>
            <person name="Borenstein D."/>
            <person name="Chen Z."/>
            <person name="Engels R."/>
            <person name="Freedman E."/>
            <person name="Gellesch M."/>
            <person name="Goldberg J."/>
            <person name="Griggs A."/>
            <person name="Gujja S."/>
            <person name="Heiman D."/>
            <person name="Hepburn T."/>
            <person name="Howarth C."/>
            <person name="Jen D."/>
            <person name="Larson L."/>
            <person name="Lewis B."/>
            <person name="Mehta T."/>
            <person name="Park D."/>
            <person name="Pearson M."/>
            <person name="Roberts A."/>
            <person name="Saif S."/>
            <person name="Shenoy N."/>
            <person name="Sisk P."/>
            <person name="Stolte C."/>
            <person name="Sykes S."/>
            <person name="Walk T."/>
            <person name="White J."/>
            <person name="Yandava C."/>
            <person name="Burger G."/>
            <person name="Gray M.W."/>
            <person name="Holland P.W.H."/>
            <person name="King N."/>
            <person name="Lang F.B.F."/>
            <person name="Roger A.J."/>
            <person name="Ruiz-Trillo I."/>
            <person name="Lander E."/>
            <person name="Nusbaum C."/>
        </authorList>
    </citation>
    <scope>NUCLEOTIDE SEQUENCE [LARGE SCALE GENOMIC DNA]</scope>
    <source>
        <strain evidence="7">ATCC 38327</strain>
    </source>
</reference>
<dbReference type="InterPro" id="IPR048280">
    <property type="entry name" value="COX6B-like"/>
</dbReference>
<feature type="compositionally biased region" description="Low complexity" evidence="5">
    <location>
        <begin position="1"/>
        <end position="13"/>
    </location>
</feature>
<evidence type="ECO:0000256" key="5">
    <source>
        <dbReference type="SAM" id="MobiDB-lite"/>
    </source>
</evidence>
<dbReference type="Gene3D" id="1.10.10.140">
    <property type="entry name" value="Cytochrome c oxidase, subunit VIb"/>
    <property type="match status" value="1"/>
</dbReference>
<dbReference type="OMA" id="NCARSWV"/>